<dbReference type="PROSITE" id="PS50887">
    <property type="entry name" value="GGDEF"/>
    <property type="match status" value="1"/>
</dbReference>
<evidence type="ECO:0000259" key="2">
    <source>
        <dbReference type="PROSITE" id="PS50887"/>
    </source>
</evidence>
<feature type="transmembrane region" description="Helical" evidence="1">
    <location>
        <begin position="12"/>
        <end position="33"/>
    </location>
</feature>
<accession>A0A7X5V251</accession>
<dbReference type="NCBIfam" id="TIGR00254">
    <property type="entry name" value="GGDEF"/>
    <property type="match status" value="1"/>
</dbReference>
<comment type="caution">
    <text evidence="3">The sequence shown here is derived from an EMBL/GenBank/DDBJ whole genome shotgun (WGS) entry which is preliminary data.</text>
</comment>
<reference evidence="3 4" key="1">
    <citation type="submission" date="2020-03" db="EMBL/GenBank/DDBJ databases">
        <title>Genomic Encyclopedia of Type Strains, Phase IV (KMG-IV): sequencing the most valuable type-strain genomes for metagenomic binning, comparative biology and taxonomic classification.</title>
        <authorList>
            <person name="Goeker M."/>
        </authorList>
    </citation>
    <scope>NUCLEOTIDE SEQUENCE [LARGE SCALE GENOMIC DNA]</scope>
    <source>
        <strain evidence="3 4">DSM 4733</strain>
    </source>
</reference>
<dbReference type="InterPro" id="IPR029787">
    <property type="entry name" value="Nucleotide_cyclase"/>
</dbReference>
<dbReference type="InterPro" id="IPR052163">
    <property type="entry name" value="DGC-Regulatory_Protein"/>
</dbReference>
<keyword evidence="1" id="KW-0472">Membrane</keyword>
<evidence type="ECO:0000313" key="4">
    <source>
        <dbReference type="Proteomes" id="UP000564677"/>
    </source>
</evidence>
<feature type="domain" description="GGDEF" evidence="2">
    <location>
        <begin position="122"/>
        <end position="255"/>
    </location>
</feature>
<dbReference type="PANTHER" id="PTHR46663:SF2">
    <property type="entry name" value="GGDEF DOMAIN-CONTAINING PROTEIN"/>
    <property type="match status" value="1"/>
</dbReference>
<dbReference type="Proteomes" id="UP000564677">
    <property type="component" value="Unassembled WGS sequence"/>
</dbReference>
<dbReference type="RefSeq" id="WP_167300805.1">
    <property type="nucleotide sequence ID" value="NZ_CP170557.1"/>
</dbReference>
<dbReference type="CDD" id="cd01949">
    <property type="entry name" value="GGDEF"/>
    <property type="match status" value="1"/>
</dbReference>
<keyword evidence="4" id="KW-1185">Reference proteome</keyword>
<name>A0A7X5V251_9SPHN</name>
<gene>
    <name evidence="3" type="ORF">FHR20_003445</name>
</gene>
<feature type="transmembrane region" description="Helical" evidence="1">
    <location>
        <begin position="53"/>
        <end position="72"/>
    </location>
</feature>
<evidence type="ECO:0000313" key="3">
    <source>
        <dbReference type="EMBL" id="NIJ66472.1"/>
    </source>
</evidence>
<evidence type="ECO:0000256" key="1">
    <source>
        <dbReference type="SAM" id="Phobius"/>
    </source>
</evidence>
<dbReference type="AlphaFoldDB" id="A0A7X5V251"/>
<keyword evidence="1" id="KW-0812">Transmembrane</keyword>
<protein>
    <submittedName>
        <fullName evidence="3">Diguanylate cyclase (GGDEF)-like protein</fullName>
    </submittedName>
</protein>
<dbReference type="SMART" id="SM00267">
    <property type="entry name" value="GGDEF"/>
    <property type="match status" value="1"/>
</dbReference>
<organism evidence="3 4">
    <name type="scientific">Sphingomonas leidyi</name>
    <dbReference type="NCBI Taxonomy" id="68569"/>
    <lineage>
        <taxon>Bacteria</taxon>
        <taxon>Pseudomonadati</taxon>
        <taxon>Pseudomonadota</taxon>
        <taxon>Alphaproteobacteria</taxon>
        <taxon>Sphingomonadales</taxon>
        <taxon>Sphingomonadaceae</taxon>
        <taxon>Sphingomonas</taxon>
    </lineage>
</organism>
<dbReference type="InterPro" id="IPR000160">
    <property type="entry name" value="GGDEF_dom"/>
</dbReference>
<sequence length="259" mass="27995">MEAGIRALLLSRGTWFVILLAMAGLYGIFAFDIFRDEGANVADRKFRIEVDEFLLFTSALILLLFGFGLNQHRARARERVRRIQAEHSVRDLGYHDALTGMPNRRAFDEALARLVDGAAPERLTAVFMLDLNGFKAINDTHGHAAGDAILRAAAGRIADAVRDGDCAARLGGDEFAVIAPAVLSAEVALSIAGRLAASITRPIVLDGRSHQVGTGIGIALVRSGEIHSAELVRRADIALYAAKRGNGEPWRLYAPELEA</sequence>
<dbReference type="Pfam" id="PF00990">
    <property type="entry name" value="GGDEF"/>
    <property type="match status" value="1"/>
</dbReference>
<keyword evidence="1" id="KW-1133">Transmembrane helix</keyword>
<dbReference type="SUPFAM" id="SSF55073">
    <property type="entry name" value="Nucleotide cyclase"/>
    <property type="match status" value="1"/>
</dbReference>
<dbReference type="Gene3D" id="3.30.70.270">
    <property type="match status" value="1"/>
</dbReference>
<dbReference type="PANTHER" id="PTHR46663">
    <property type="entry name" value="DIGUANYLATE CYCLASE DGCT-RELATED"/>
    <property type="match status" value="1"/>
</dbReference>
<dbReference type="EMBL" id="JAASQV010000003">
    <property type="protein sequence ID" value="NIJ66472.1"/>
    <property type="molecule type" value="Genomic_DNA"/>
</dbReference>
<dbReference type="InterPro" id="IPR043128">
    <property type="entry name" value="Rev_trsase/Diguanyl_cyclase"/>
</dbReference>
<proteinExistence type="predicted"/>